<evidence type="ECO:0000313" key="3">
    <source>
        <dbReference type="Proteomes" id="UP001321760"/>
    </source>
</evidence>
<dbReference type="PANTHER" id="PTHR43591">
    <property type="entry name" value="METHYLTRANSFERASE"/>
    <property type="match status" value="1"/>
</dbReference>
<evidence type="ECO:0000313" key="2">
    <source>
        <dbReference type="EMBL" id="KAK4447214.1"/>
    </source>
</evidence>
<evidence type="ECO:0000256" key="1">
    <source>
        <dbReference type="ARBA" id="ARBA00038158"/>
    </source>
</evidence>
<organism evidence="2 3">
    <name type="scientific">Podospora aff. communis PSN243</name>
    <dbReference type="NCBI Taxonomy" id="3040156"/>
    <lineage>
        <taxon>Eukaryota</taxon>
        <taxon>Fungi</taxon>
        <taxon>Dikarya</taxon>
        <taxon>Ascomycota</taxon>
        <taxon>Pezizomycotina</taxon>
        <taxon>Sordariomycetes</taxon>
        <taxon>Sordariomycetidae</taxon>
        <taxon>Sordariales</taxon>
        <taxon>Podosporaceae</taxon>
        <taxon>Podospora</taxon>
    </lineage>
</organism>
<dbReference type="Gene3D" id="3.40.50.150">
    <property type="entry name" value="Vaccinia Virus protein VP39"/>
    <property type="match status" value="1"/>
</dbReference>
<dbReference type="EMBL" id="MU865951">
    <property type="protein sequence ID" value="KAK4447214.1"/>
    <property type="molecule type" value="Genomic_DNA"/>
</dbReference>
<name>A0AAV9GEI1_9PEZI</name>
<sequence length="336" mass="37341">MATQEEQHEQLVVDPIVADTEHNDAGADSVFSGHTGSSLTSIRSSILQHQFENGRTYHSFSAGKYAYPNDEREAERLDMQHYIFLLTFRGGIALSPKAAGAKRVLDIGTGTGAWAIDYADAHPEAEVIGVDLSPIQPAWVPPNLQFEIDDVEQDWTWTKPFDFIFSRAMAGSFADPGAFVEKAFNALEPGGVLEMQDFICRYSCDDGTLKPDSPLEKLSDACFEAAEKMGRPLDLAPTYKSLLEKAGFVDVVEKRFKWPLNPWPKDPYFKELGKWTFAMMDQGIEGLSLALLTRGLGWSAEEALVTISEARPVVRDRNVHAYLPIFVVYGRKPDTA</sequence>
<dbReference type="PANTHER" id="PTHR43591:SF24">
    <property type="entry name" value="2-METHOXY-6-POLYPRENYL-1,4-BENZOQUINOL METHYLASE, MITOCHONDRIAL"/>
    <property type="match status" value="1"/>
</dbReference>
<accession>A0AAV9GEI1</accession>
<keyword evidence="3" id="KW-1185">Reference proteome</keyword>
<reference evidence="2" key="2">
    <citation type="submission" date="2023-05" db="EMBL/GenBank/DDBJ databases">
        <authorList>
            <consortium name="Lawrence Berkeley National Laboratory"/>
            <person name="Steindorff A."/>
            <person name="Hensen N."/>
            <person name="Bonometti L."/>
            <person name="Westerberg I."/>
            <person name="Brannstrom I.O."/>
            <person name="Guillou S."/>
            <person name="Cros-Aarteil S."/>
            <person name="Calhoun S."/>
            <person name="Haridas S."/>
            <person name="Kuo A."/>
            <person name="Mondo S."/>
            <person name="Pangilinan J."/>
            <person name="Riley R."/>
            <person name="Labutti K."/>
            <person name="Andreopoulos B."/>
            <person name="Lipzen A."/>
            <person name="Chen C."/>
            <person name="Yanf M."/>
            <person name="Daum C."/>
            <person name="Ng V."/>
            <person name="Clum A."/>
            <person name="Ohm R."/>
            <person name="Martin F."/>
            <person name="Silar P."/>
            <person name="Natvig D."/>
            <person name="Lalanne C."/>
            <person name="Gautier V."/>
            <person name="Ament-Velasquez S.L."/>
            <person name="Kruys A."/>
            <person name="Hutchinson M.I."/>
            <person name="Powell A.J."/>
            <person name="Barry K."/>
            <person name="Miller A.N."/>
            <person name="Grigoriev I.V."/>
            <person name="Debuchy R."/>
            <person name="Gladieux P."/>
            <person name="Thoren M.H."/>
            <person name="Johannesson H."/>
        </authorList>
    </citation>
    <scope>NUCLEOTIDE SEQUENCE</scope>
    <source>
        <strain evidence="2">PSN243</strain>
    </source>
</reference>
<comment type="caution">
    <text evidence="2">The sequence shown here is derived from an EMBL/GenBank/DDBJ whole genome shotgun (WGS) entry which is preliminary data.</text>
</comment>
<protein>
    <submittedName>
        <fullName evidence="2">Methyltransferase tdiE</fullName>
    </submittedName>
</protein>
<gene>
    <name evidence="2" type="ORF">QBC34DRAFT_133037</name>
</gene>
<dbReference type="Proteomes" id="UP001321760">
    <property type="component" value="Unassembled WGS sequence"/>
</dbReference>
<keyword evidence="2" id="KW-0808">Transferase</keyword>
<comment type="similarity">
    <text evidence="1">Belongs to the methyltransferase superfamily. LaeA methyltransferase family.</text>
</comment>
<dbReference type="SUPFAM" id="SSF53335">
    <property type="entry name" value="S-adenosyl-L-methionine-dependent methyltransferases"/>
    <property type="match status" value="1"/>
</dbReference>
<dbReference type="CDD" id="cd02440">
    <property type="entry name" value="AdoMet_MTases"/>
    <property type="match status" value="1"/>
</dbReference>
<keyword evidence="2" id="KW-0489">Methyltransferase</keyword>
<dbReference type="Pfam" id="PF13489">
    <property type="entry name" value="Methyltransf_23"/>
    <property type="match status" value="1"/>
</dbReference>
<dbReference type="GO" id="GO:0032259">
    <property type="term" value="P:methylation"/>
    <property type="evidence" value="ECO:0007669"/>
    <property type="project" value="UniProtKB-KW"/>
</dbReference>
<reference evidence="2" key="1">
    <citation type="journal article" date="2023" name="Mol. Phylogenet. Evol.">
        <title>Genome-scale phylogeny and comparative genomics of the fungal order Sordariales.</title>
        <authorList>
            <person name="Hensen N."/>
            <person name="Bonometti L."/>
            <person name="Westerberg I."/>
            <person name="Brannstrom I.O."/>
            <person name="Guillou S."/>
            <person name="Cros-Aarteil S."/>
            <person name="Calhoun S."/>
            <person name="Haridas S."/>
            <person name="Kuo A."/>
            <person name="Mondo S."/>
            <person name="Pangilinan J."/>
            <person name="Riley R."/>
            <person name="LaButti K."/>
            <person name="Andreopoulos B."/>
            <person name="Lipzen A."/>
            <person name="Chen C."/>
            <person name="Yan M."/>
            <person name="Daum C."/>
            <person name="Ng V."/>
            <person name="Clum A."/>
            <person name="Steindorff A."/>
            <person name="Ohm R.A."/>
            <person name="Martin F."/>
            <person name="Silar P."/>
            <person name="Natvig D.O."/>
            <person name="Lalanne C."/>
            <person name="Gautier V."/>
            <person name="Ament-Velasquez S.L."/>
            <person name="Kruys A."/>
            <person name="Hutchinson M.I."/>
            <person name="Powell A.J."/>
            <person name="Barry K."/>
            <person name="Miller A.N."/>
            <person name="Grigoriev I.V."/>
            <person name="Debuchy R."/>
            <person name="Gladieux P."/>
            <person name="Hiltunen Thoren M."/>
            <person name="Johannesson H."/>
        </authorList>
    </citation>
    <scope>NUCLEOTIDE SEQUENCE</scope>
    <source>
        <strain evidence="2">PSN243</strain>
    </source>
</reference>
<dbReference type="AlphaFoldDB" id="A0AAV9GEI1"/>
<dbReference type="InterPro" id="IPR029063">
    <property type="entry name" value="SAM-dependent_MTases_sf"/>
</dbReference>
<dbReference type="GO" id="GO:0008168">
    <property type="term" value="F:methyltransferase activity"/>
    <property type="evidence" value="ECO:0007669"/>
    <property type="project" value="UniProtKB-KW"/>
</dbReference>
<proteinExistence type="inferred from homology"/>